<comment type="cofactor">
    <cofactor evidence="6">
        <name>FAD</name>
        <dbReference type="ChEBI" id="CHEBI:57692"/>
    </cofactor>
</comment>
<keyword evidence="6" id="KW-0808">Transferase</keyword>
<evidence type="ECO:0000313" key="8">
    <source>
        <dbReference type="EMBL" id="KHJ83995.1"/>
    </source>
</evidence>
<keyword evidence="6" id="KW-0576">Peroxisome</keyword>
<dbReference type="EC" id="2.5.1.26" evidence="2 6"/>
<dbReference type="AlphaFoldDB" id="A0A0B1SL90"/>
<keyword evidence="6" id="KW-0443">Lipid metabolism</keyword>
<keyword evidence="3 6" id="KW-0285">Flavoprotein</keyword>
<dbReference type="GO" id="GO:0008609">
    <property type="term" value="F:alkylglycerone-phosphate synthase activity"/>
    <property type="evidence" value="ECO:0007669"/>
    <property type="project" value="UniProtKB-EC"/>
</dbReference>
<comment type="function">
    <text evidence="6">Catalyzes the exchange of an acyl for a long-chain alkyl group and the formation of the ether bond in the biosynthesis of ether phospholipids.</text>
</comment>
<dbReference type="OrthoDB" id="5834227at2759"/>
<dbReference type="EMBL" id="KN570699">
    <property type="protein sequence ID" value="KHJ83995.1"/>
    <property type="molecule type" value="Genomic_DNA"/>
</dbReference>
<evidence type="ECO:0000259" key="7">
    <source>
        <dbReference type="Pfam" id="PF02913"/>
    </source>
</evidence>
<feature type="domain" description="FAD-binding oxidoreductase/transferase type 4 C-terminal" evidence="7">
    <location>
        <begin position="2"/>
        <end position="90"/>
    </location>
</feature>
<accession>A0A0B1SL90</accession>
<evidence type="ECO:0000256" key="4">
    <source>
        <dbReference type="ARBA" id="ARBA00022827"/>
    </source>
</evidence>
<dbReference type="GO" id="GO:0005777">
    <property type="term" value="C:peroxisome"/>
    <property type="evidence" value="ECO:0007669"/>
    <property type="project" value="UniProtKB-SubCell"/>
</dbReference>
<dbReference type="Gene3D" id="3.40.462.40">
    <property type="entry name" value="FAD-linked oxidase, cap domain/gating helix"/>
    <property type="match status" value="1"/>
</dbReference>
<proteinExistence type="inferred from homology"/>
<evidence type="ECO:0000256" key="3">
    <source>
        <dbReference type="ARBA" id="ARBA00022630"/>
    </source>
</evidence>
<evidence type="ECO:0000313" key="9">
    <source>
        <dbReference type="Proteomes" id="UP000053660"/>
    </source>
</evidence>
<dbReference type="InterPro" id="IPR004113">
    <property type="entry name" value="FAD-bd_oxidored_4_C"/>
</dbReference>
<dbReference type="SUPFAM" id="SSF55103">
    <property type="entry name" value="FAD-linked oxidases, C-terminal domain"/>
    <property type="match status" value="1"/>
</dbReference>
<comment type="subcellular location">
    <subcellularLocation>
        <location evidence="6">Peroxisome</location>
    </subcellularLocation>
</comment>
<sequence>MCAATCVFEGTAEEVANEERRLYALAENYKGIVGGEENGKYGYRLTFAIAYLRDLGMEYGVLGESFETSVPWDKVLNLCRNVKQLIKRQAKALGVQYPVLSSCR</sequence>
<evidence type="ECO:0000256" key="6">
    <source>
        <dbReference type="RuleBase" id="RU363113"/>
    </source>
</evidence>
<dbReference type="Pfam" id="PF02913">
    <property type="entry name" value="FAD-oxidase_C"/>
    <property type="match status" value="1"/>
</dbReference>
<name>A0A0B1SL90_OESDE</name>
<dbReference type="PANTHER" id="PTHR46568">
    <property type="entry name" value="ALKYLDIHYDROXYACETONEPHOSPHATE SYNTHASE, PEROXISOMAL"/>
    <property type="match status" value="1"/>
</dbReference>
<evidence type="ECO:0000256" key="2">
    <source>
        <dbReference type="ARBA" id="ARBA00012385"/>
    </source>
</evidence>
<comment type="subunit">
    <text evidence="6">Homodimer.</text>
</comment>
<feature type="binding site" evidence="5">
    <location>
        <position position="53"/>
    </location>
    <ligand>
        <name>substrate</name>
    </ligand>
</feature>
<keyword evidence="4 6" id="KW-0274">FAD</keyword>
<comment type="similarity">
    <text evidence="6">Belongs to the FAD-binding oxidoreductase/transferase type 4 family.</text>
</comment>
<organism evidence="8 9">
    <name type="scientific">Oesophagostomum dentatum</name>
    <name type="common">Nodular worm</name>
    <dbReference type="NCBI Taxonomy" id="61180"/>
    <lineage>
        <taxon>Eukaryota</taxon>
        <taxon>Metazoa</taxon>
        <taxon>Ecdysozoa</taxon>
        <taxon>Nematoda</taxon>
        <taxon>Chromadorea</taxon>
        <taxon>Rhabditida</taxon>
        <taxon>Rhabditina</taxon>
        <taxon>Rhabditomorpha</taxon>
        <taxon>Strongyloidea</taxon>
        <taxon>Strongylidae</taxon>
        <taxon>Oesophagostomum</taxon>
    </lineage>
</organism>
<keyword evidence="6" id="KW-0444">Lipid biosynthesis</keyword>
<comment type="pathway">
    <text evidence="1 6">Glycerolipid metabolism; ether lipid biosynthesis.</text>
</comment>
<dbReference type="Proteomes" id="UP000053660">
    <property type="component" value="Unassembled WGS sequence"/>
</dbReference>
<comment type="catalytic activity">
    <reaction evidence="6">
        <text>a long chain fatty alcohol + a 1-acylglycerone 3-phosphate = a 1-O-alkylglycerone 3-phosphate + a long-chain fatty acid + H(+)</text>
        <dbReference type="Rhea" id="RHEA:36171"/>
        <dbReference type="ChEBI" id="CHEBI:15378"/>
        <dbReference type="ChEBI" id="CHEBI:17135"/>
        <dbReference type="ChEBI" id="CHEBI:57534"/>
        <dbReference type="ChEBI" id="CHEBI:57560"/>
        <dbReference type="ChEBI" id="CHEBI:73315"/>
        <dbReference type="EC" id="2.5.1.26"/>
    </reaction>
</comment>
<evidence type="ECO:0000256" key="5">
    <source>
        <dbReference type="PIRSR" id="PIRSR625650-2"/>
    </source>
</evidence>
<protein>
    <recommendedName>
        <fullName evidence="2 6">Alkylglycerone-phosphate synthase</fullName>
        <shortName evidence="6">Alkyl-DHAP synthase</shortName>
        <ecNumber evidence="2 6">2.5.1.26</ecNumber>
    </recommendedName>
</protein>
<dbReference type="GO" id="GO:0008611">
    <property type="term" value="P:ether lipid biosynthetic process"/>
    <property type="evidence" value="ECO:0007669"/>
    <property type="project" value="UniProtKB-UniPathway"/>
</dbReference>
<dbReference type="InterPro" id="IPR025650">
    <property type="entry name" value="Alkyl-DHAP_Synthase"/>
</dbReference>
<dbReference type="InterPro" id="IPR016164">
    <property type="entry name" value="FAD-linked_Oxase-like_C"/>
</dbReference>
<evidence type="ECO:0000256" key="1">
    <source>
        <dbReference type="ARBA" id="ARBA00004670"/>
    </source>
</evidence>
<dbReference type="UniPathway" id="UPA00781"/>
<dbReference type="GO" id="GO:0050660">
    <property type="term" value="F:flavin adenine dinucleotide binding"/>
    <property type="evidence" value="ECO:0007669"/>
    <property type="project" value="InterPro"/>
</dbReference>
<gene>
    <name evidence="8" type="ORF">OESDEN_16296</name>
</gene>
<reference evidence="8 9" key="1">
    <citation type="submission" date="2014-03" db="EMBL/GenBank/DDBJ databases">
        <title>Draft genome of the hookworm Oesophagostomum dentatum.</title>
        <authorList>
            <person name="Mitreva M."/>
        </authorList>
    </citation>
    <scope>NUCLEOTIDE SEQUENCE [LARGE SCALE GENOMIC DNA]</scope>
    <source>
        <strain evidence="8 9">OD-Hann</strain>
    </source>
</reference>
<keyword evidence="9" id="KW-1185">Reference proteome</keyword>
<dbReference type="PANTHER" id="PTHR46568:SF1">
    <property type="entry name" value="ALKYLDIHYDROXYACETONEPHOSPHATE SYNTHASE, PEROXISOMAL"/>
    <property type="match status" value="1"/>
</dbReference>